<proteinExistence type="predicted"/>
<evidence type="ECO:0000313" key="1">
    <source>
        <dbReference type="EMBL" id="KAK9868101.1"/>
    </source>
</evidence>
<dbReference type="AlphaFoldDB" id="A0AAW1TGU1"/>
<sequence length="287" mass="31316">MFVAVHLAVRRAKRKSSRKVLTDRAPNSKAVSTAAGGFYVESGSDITSEPLHTQLKIPELQLKEGAASDNNLPEDLCLASLGFLDEADSLLQKAAHGYDQAITAAGISTDGSQDVVEGMKAVLPSFRLLGPTLENHHARYGIQHMQDVERLLQQFGQALETIANSLMGLVVMAPPQQPLAMTELLQALTSGSVHLDTCCHPVIKALYHVELEDEADELAEMSDQAASRPHRVRTFVCSSVGGALGKHQPHDDRALAKEIAGDVCMADLLEFQRLTEQFEELRRWLLC</sequence>
<gene>
    <name evidence="1" type="ORF">WJX84_003709</name>
</gene>
<dbReference type="EMBL" id="JALJOV010000045">
    <property type="protein sequence ID" value="KAK9868101.1"/>
    <property type="molecule type" value="Genomic_DNA"/>
</dbReference>
<name>A0AAW1TGU1_9CHLO</name>
<comment type="caution">
    <text evidence="1">The sequence shown here is derived from an EMBL/GenBank/DDBJ whole genome shotgun (WGS) entry which is preliminary data.</text>
</comment>
<evidence type="ECO:0000313" key="2">
    <source>
        <dbReference type="Proteomes" id="UP001485043"/>
    </source>
</evidence>
<dbReference type="Proteomes" id="UP001485043">
    <property type="component" value="Unassembled WGS sequence"/>
</dbReference>
<accession>A0AAW1TGU1</accession>
<reference evidence="1 2" key="1">
    <citation type="journal article" date="2024" name="Nat. Commun.">
        <title>Phylogenomics reveals the evolutionary origins of lichenization in chlorophyte algae.</title>
        <authorList>
            <person name="Puginier C."/>
            <person name="Libourel C."/>
            <person name="Otte J."/>
            <person name="Skaloud P."/>
            <person name="Haon M."/>
            <person name="Grisel S."/>
            <person name="Petersen M."/>
            <person name="Berrin J.G."/>
            <person name="Delaux P.M."/>
            <person name="Dal Grande F."/>
            <person name="Keller J."/>
        </authorList>
    </citation>
    <scope>NUCLEOTIDE SEQUENCE [LARGE SCALE GENOMIC DNA]</scope>
    <source>
        <strain evidence="1 2">SAG 2523</strain>
    </source>
</reference>
<organism evidence="1 2">
    <name type="scientific">Apatococcus fuscideae</name>
    <dbReference type="NCBI Taxonomy" id="2026836"/>
    <lineage>
        <taxon>Eukaryota</taxon>
        <taxon>Viridiplantae</taxon>
        <taxon>Chlorophyta</taxon>
        <taxon>core chlorophytes</taxon>
        <taxon>Trebouxiophyceae</taxon>
        <taxon>Chlorellales</taxon>
        <taxon>Chlorellaceae</taxon>
        <taxon>Apatococcus</taxon>
    </lineage>
</organism>
<keyword evidence="2" id="KW-1185">Reference proteome</keyword>
<protein>
    <submittedName>
        <fullName evidence="1">Uncharacterized protein</fullName>
    </submittedName>
</protein>